<protein>
    <recommendedName>
        <fullName evidence="4">HTH luxR-type domain-containing protein</fullName>
    </recommendedName>
</protein>
<dbReference type="InterPro" id="IPR000792">
    <property type="entry name" value="Tscrpt_reg_LuxR_C"/>
</dbReference>
<keyword evidence="3" id="KW-0804">Transcription</keyword>
<dbReference type="PANTHER" id="PTHR44688:SF16">
    <property type="entry name" value="DNA-BINDING TRANSCRIPTIONAL ACTIVATOR DEVR_DOSR"/>
    <property type="match status" value="1"/>
</dbReference>
<gene>
    <name evidence="5" type="ORF">SpAn4DRAFT_0961</name>
</gene>
<dbReference type="PANTHER" id="PTHR44688">
    <property type="entry name" value="DNA-BINDING TRANSCRIPTIONAL ACTIVATOR DEVR_DOSR"/>
    <property type="match status" value="1"/>
</dbReference>
<evidence type="ECO:0000313" key="5">
    <source>
        <dbReference type="EMBL" id="CQR74499.1"/>
    </source>
</evidence>
<evidence type="ECO:0000256" key="3">
    <source>
        <dbReference type="ARBA" id="ARBA00023163"/>
    </source>
</evidence>
<accession>A0A0U1L5B0</accession>
<organism evidence="5 6">
    <name type="scientific">Sporomusa ovata</name>
    <dbReference type="NCBI Taxonomy" id="2378"/>
    <lineage>
        <taxon>Bacteria</taxon>
        <taxon>Bacillati</taxon>
        <taxon>Bacillota</taxon>
        <taxon>Negativicutes</taxon>
        <taxon>Selenomonadales</taxon>
        <taxon>Sporomusaceae</taxon>
        <taxon>Sporomusa</taxon>
    </lineage>
</organism>
<dbReference type="AlphaFoldDB" id="A0A0U1L5B0"/>
<evidence type="ECO:0000259" key="4">
    <source>
        <dbReference type="PROSITE" id="PS50043"/>
    </source>
</evidence>
<name>A0A0U1L5B0_9FIRM</name>
<evidence type="ECO:0000313" key="6">
    <source>
        <dbReference type="Proteomes" id="UP000049855"/>
    </source>
</evidence>
<dbReference type="Proteomes" id="UP000049855">
    <property type="component" value="Unassembled WGS sequence"/>
</dbReference>
<dbReference type="PROSITE" id="PS00622">
    <property type="entry name" value="HTH_LUXR_1"/>
    <property type="match status" value="1"/>
</dbReference>
<sequence length="188" mass="21861">MYWSNYWEAFHQDNQGICILNHKLENIYTNEKAKQVFKNLSPGLYQQLKSVCRRFMAMVKAKETNLSNYSGMLNHQRDTISFSCFSFYLDKQSYIMVVFDYRASDEINLAGGTTFTLREKDILQAIAAGKTNKEISEILRIGFETVKSHVKNLLAKTGTSSRTELISKYWYLKNNTVDTPNYAVFRKK</sequence>
<keyword evidence="2" id="KW-0238">DNA-binding</keyword>
<dbReference type="GO" id="GO:0006355">
    <property type="term" value="P:regulation of DNA-templated transcription"/>
    <property type="evidence" value="ECO:0007669"/>
    <property type="project" value="InterPro"/>
</dbReference>
<dbReference type="Gene3D" id="1.10.10.10">
    <property type="entry name" value="Winged helix-like DNA-binding domain superfamily/Winged helix DNA-binding domain"/>
    <property type="match status" value="1"/>
</dbReference>
<keyword evidence="6" id="KW-1185">Reference proteome</keyword>
<reference evidence="6" key="1">
    <citation type="submission" date="2015-03" db="EMBL/GenBank/DDBJ databases">
        <authorList>
            <person name="Nijsse Bart"/>
        </authorList>
    </citation>
    <scope>NUCLEOTIDE SEQUENCE [LARGE SCALE GENOMIC DNA]</scope>
</reference>
<dbReference type="GO" id="GO:0003677">
    <property type="term" value="F:DNA binding"/>
    <property type="evidence" value="ECO:0007669"/>
    <property type="project" value="UniProtKB-KW"/>
</dbReference>
<dbReference type="SUPFAM" id="SSF46894">
    <property type="entry name" value="C-terminal effector domain of the bipartite response regulators"/>
    <property type="match status" value="1"/>
</dbReference>
<dbReference type="Pfam" id="PF00196">
    <property type="entry name" value="GerE"/>
    <property type="match status" value="1"/>
</dbReference>
<dbReference type="RefSeq" id="WP_021170483.1">
    <property type="nucleotide sequence ID" value="NZ_CTRP01000014.1"/>
</dbReference>
<evidence type="ECO:0000256" key="1">
    <source>
        <dbReference type="ARBA" id="ARBA00023015"/>
    </source>
</evidence>
<dbReference type="EMBL" id="CTRP01000014">
    <property type="protein sequence ID" value="CQR74499.1"/>
    <property type="molecule type" value="Genomic_DNA"/>
</dbReference>
<dbReference type="PROSITE" id="PS50043">
    <property type="entry name" value="HTH_LUXR_2"/>
    <property type="match status" value="1"/>
</dbReference>
<dbReference type="InterPro" id="IPR036388">
    <property type="entry name" value="WH-like_DNA-bd_sf"/>
</dbReference>
<dbReference type="SMART" id="SM00421">
    <property type="entry name" value="HTH_LUXR"/>
    <property type="match status" value="1"/>
</dbReference>
<evidence type="ECO:0000256" key="2">
    <source>
        <dbReference type="ARBA" id="ARBA00023125"/>
    </source>
</evidence>
<dbReference type="CDD" id="cd06170">
    <property type="entry name" value="LuxR_C_like"/>
    <property type="match status" value="1"/>
</dbReference>
<proteinExistence type="predicted"/>
<feature type="domain" description="HTH luxR-type" evidence="4">
    <location>
        <begin position="108"/>
        <end position="173"/>
    </location>
</feature>
<keyword evidence="1" id="KW-0805">Transcription regulation</keyword>
<dbReference type="InterPro" id="IPR016032">
    <property type="entry name" value="Sig_transdc_resp-reg_C-effctor"/>
</dbReference>
<dbReference type="PRINTS" id="PR00038">
    <property type="entry name" value="HTHLUXR"/>
</dbReference>